<dbReference type="AlphaFoldDB" id="A0A8S3FJ98"/>
<organism evidence="1 2">
    <name type="scientific">Rotaria magnacalcarata</name>
    <dbReference type="NCBI Taxonomy" id="392030"/>
    <lineage>
        <taxon>Eukaryota</taxon>
        <taxon>Metazoa</taxon>
        <taxon>Spiralia</taxon>
        <taxon>Gnathifera</taxon>
        <taxon>Rotifera</taxon>
        <taxon>Eurotatoria</taxon>
        <taxon>Bdelloidea</taxon>
        <taxon>Philodinida</taxon>
        <taxon>Philodinidae</taxon>
        <taxon>Rotaria</taxon>
    </lineage>
</organism>
<comment type="caution">
    <text evidence="1">The sequence shown here is derived from an EMBL/GenBank/DDBJ whole genome shotgun (WGS) entry which is preliminary data.</text>
</comment>
<sequence>MASNETNTTISTPDIT</sequence>
<proteinExistence type="predicted"/>
<dbReference type="Proteomes" id="UP000676336">
    <property type="component" value="Unassembled WGS sequence"/>
</dbReference>
<evidence type="ECO:0000313" key="2">
    <source>
        <dbReference type="Proteomes" id="UP000676336"/>
    </source>
</evidence>
<feature type="non-terminal residue" evidence="1">
    <location>
        <position position="16"/>
    </location>
</feature>
<protein>
    <submittedName>
        <fullName evidence="1">Uncharacterized protein</fullName>
    </submittedName>
</protein>
<reference evidence="1" key="1">
    <citation type="submission" date="2021-02" db="EMBL/GenBank/DDBJ databases">
        <authorList>
            <person name="Nowell W R."/>
        </authorList>
    </citation>
    <scope>NUCLEOTIDE SEQUENCE</scope>
</reference>
<evidence type="ECO:0000313" key="1">
    <source>
        <dbReference type="EMBL" id="CAF5123232.1"/>
    </source>
</evidence>
<dbReference type="EMBL" id="CAJOBI010261867">
    <property type="protein sequence ID" value="CAF5123232.1"/>
    <property type="molecule type" value="Genomic_DNA"/>
</dbReference>
<name>A0A8S3FJ98_9BILA</name>
<accession>A0A8S3FJ98</accession>
<gene>
    <name evidence="1" type="ORF">SMN809_LOCUS62624</name>
</gene>